<comment type="caution">
    <text evidence="2">The sequence shown here is derived from an EMBL/GenBank/DDBJ whole genome shotgun (WGS) entry which is preliminary data.</text>
</comment>
<dbReference type="SUPFAM" id="SSF158745">
    <property type="entry name" value="LanC-like"/>
    <property type="match status" value="1"/>
</dbReference>
<dbReference type="InterPro" id="IPR017146">
    <property type="entry name" value="Lanti_2_LanM"/>
</dbReference>
<dbReference type="Pfam" id="PF13575">
    <property type="entry name" value="DUF4135"/>
    <property type="match status" value="1"/>
</dbReference>
<dbReference type="InterPro" id="IPR025410">
    <property type="entry name" value="Lant_dehyd"/>
</dbReference>
<organism evidence="2 3">
    <name type="scientific">Actinophytocola xinjiangensis</name>
    <dbReference type="NCBI Taxonomy" id="485602"/>
    <lineage>
        <taxon>Bacteria</taxon>
        <taxon>Bacillati</taxon>
        <taxon>Actinomycetota</taxon>
        <taxon>Actinomycetes</taxon>
        <taxon>Pseudonocardiales</taxon>
        <taxon>Pseudonocardiaceae</taxon>
    </lineage>
</organism>
<dbReference type="PIRSF" id="PIRSF037228">
    <property type="entry name" value="Lant_mod_RumM"/>
    <property type="match status" value="1"/>
</dbReference>
<proteinExistence type="predicted"/>
<dbReference type="PRINTS" id="PR01955">
    <property type="entry name" value="LANCFRANKIA"/>
</dbReference>
<dbReference type="NCBIfam" id="TIGR03897">
    <property type="entry name" value="lanti_2_LanM"/>
    <property type="match status" value="1"/>
</dbReference>
<gene>
    <name evidence="2" type="ORF">BLA60_38865</name>
</gene>
<name>A0A7Z0WGG6_9PSEU</name>
<evidence type="ECO:0000313" key="2">
    <source>
        <dbReference type="EMBL" id="OLF04851.1"/>
    </source>
</evidence>
<dbReference type="CDD" id="cd04792">
    <property type="entry name" value="LanM-like"/>
    <property type="match status" value="1"/>
</dbReference>
<dbReference type="GO" id="GO:0031179">
    <property type="term" value="P:peptide modification"/>
    <property type="evidence" value="ECO:0007669"/>
    <property type="project" value="InterPro"/>
</dbReference>
<dbReference type="InterPro" id="IPR007822">
    <property type="entry name" value="LANC-like"/>
</dbReference>
<evidence type="ECO:0000313" key="3">
    <source>
        <dbReference type="Proteomes" id="UP000185696"/>
    </source>
</evidence>
<dbReference type="SMART" id="SM01260">
    <property type="entry name" value="LANC_like"/>
    <property type="match status" value="1"/>
</dbReference>
<accession>A0A7Z0WGG6</accession>
<sequence>MEPADPTDTAALLAADLGLDADAVRALRAEPPATLAARVARPGWVDTTERVVSAARPATAGEVDGPWRAAFGRVLAPFADDAVRRITSAAGTVDPALLDLAGITAGIRDTLLAELVRLAARALVTLLHEWGAEGRLTGPDSRARFVGFAAAVASRDGLAELFTRYPVLARLLATATDATVTTTGELLDRLVADRALVVATLLDGTDPGPVTAVVTGRGERHHGGRAVAFVDFADGRRVVHKPREVTTGLRAGEFLDRLAAHQPSTGPRTARTVAAAGYGWSEYVPRRELADRAGAERFYRGQGALLAALHVLRTTDVHFENVVAHGDTPVLIDTETLFNAELDVAGSGDPASDLLASSVYRTSLLPRLVVGEQGIADLSGLGGDSGAASPASVVDWLDAGTDRMRLTRRATTLTGSANRPRLDGADLDPGDHEDAMVAGFRQAYDTIVAHRDEFAELLGACTGLEVRVITRPTWLYATLLDETTHPDVLRDALDRDEALSVLYAGRAGHPLFGQLLRHEIAALWNGDVPMFLAGAGAGDLRTPEGVRLPRRLPRPGVGAALAVLAGLDEVDRREQEWIIAAALATRRGAPAHPVATTVAGALGNAVVHPDALVAAARAVADRIVAHAAGAEGERVNWLGLEAVDERQWLVLPMGAGLGSGYLGVALFLAQLAGVTGIDRYAEVAARAVDDVPSLVRSLTANPALATAVGWGGLSGLGGLAYGLTRLGLLLDDPVLCECAADVVLLAATAGPLGPDPGWTGGLAGCLAAMSAVHVDLGLAEAAAVATDCADRLTGIADEDVGGLPLTFAAGLAGIAWALANDGPAPAHREAGRRAAAQVAALATTREPTGGWCDGGAGLALASSCVPGQISPADVAAMADGAVGGDLSLCHGQLGVTEVLAAIAGTGGPVTPASVALPRHAGQALDVLHRHGPLCGVPGAVPTPGLLTGLAGIGHGLLRLAAPHQVPSILLLRPGTTRS</sequence>
<feature type="domain" description="Lantibiotic biosynthesis protein dehydration" evidence="1">
    <location>
        <begin position="165"/>
        <end position="532"/>
    </location>
</feature>
<dbReference type="AlphaFoldDB" id="A0A7Z0WGG6"/>
<evidence type="ECO:0000259" key="1">
    <source>
        <dbReference type="Pfam" id="PF13575"/>
    </source>
</evidence>
<dbReference type="Pfam" id="PF05147">
    <property type="entry name" value="LANC_like"/>
    <property type="match status" value="1"/>
</dbReference>
<protein>
    <recommendedName>
        <fullName evidence="1">Lantibiotic biosynthesis protein dehydration domain-containing protein</fullName>
    </recommendedName>
</protein>
<dbReference type="Proteomes" id="UP000185696">
    <property type="component" value="Unassembled WGS sequence"/>
</dbReference>
<reference evidence="2 3" key="1">
    <citation type="submission" date="2016-12" db="EMBL/GenBank/DDBJ databases">
        <title>The draft genome sequence of Actinophytocola xinjiangensis.</title>
        <authorList>
            <person name="Wang W."/>
            <person name="Yuan L."/>
        </authorList>
    </citation>
    <scope>NUCLEOTIDE SEQUENCE [LARGE SCALE GENOMIC DNA]</scope>
    <source>
        <strain evidence="2 3">CGMCC 4.4663</strain>
    </source>
</reference>
<dbReference type="EMBL" id="MSIF01000037">
    <property type="protein sequence ID" value="OLF04851.1"/>
    <property type="molecule type" value="Genomic_DNA"/>
</dbReference>
<dbReference type="Gene3D" id="1.50.10.20">
    <property type="match status" value="1"/>
</dbReference>
<keyword evidence="3" id="KW-1185">Reference proteome</keyword>